<reference evidence="3" key="1">
    <citation type="submission" date="2025-08" db="UniProtKB">
        <authorList>
            <consortium name="RefSeq"/>
        </authorList>
    </citation>
    <scope>IDENTIFICATION</scope>
    <source>
        <tissue evidence="3">Whole organism</tissue>
    </source>
</reference>
<keyword evidence="1" id="KW-0812">Transmembrane</keyword>
<keyword evidence="1" id="KW-1133">Transmembrane helix</keyword>
<feature type="transmembrane region" description="Helical" evidence="1">
    <location>
        <begin position="51"/>
        <end position="78"/>
    </location>
</feature>
<evidence type="ECO:0000313" key="2">
    <source>
        <dbReference type="Proteomes" id="UP000694843"/>
    </source>
</evidence>
<evidence type="ECO:0000256" key="1">
    <source>
        <dbReference type="SAM" id="Phobius"/>
    </source>
</evidence>
<dbReference type="RefSeq" id="XP_018017913.1">
    <property type="nucleotide sequence ID" value="XM_018162424.2"/>
</dbReference>
<keyword evidence="2" id="KW-1185">Reference proteome</keyword>
<dbReference type="OrthoDB" id="10595525at2759"/>
<name>A0A8B7NVY4_HYAAZ</name>
<keyword evidence="1" id="KW-0472">Membrane</keyword>
<gene>
    <name evidence="3" type="primary">LOC108674471</name>
</gene>
<organism evidence="2 3">
    <name type="scientific">Hyalella azteca</name>
    <name type="common">Amphipod</name>
    <dbReference type="NCBI Taxonomy" id="294128"/>
    <lineage>
        <taxon>Eukaryota</taxon>
        <taxon>Metazoa</taxon>
        <taxon>Ecdysozoa</taxon>
        <taxon>Arthropoda</taxon>
        <taxon>Crustacea</taxon>
        <taxon>Multicrustacea</taxon>
        <taxon>Malacostraca</taxon>
        <taxon>Eumalacostraca</taxon>
        <taxon>Peracarida</taxon>
        <taxon>Amphipoda</taxon>
        <taxon>Senticaudata</taxon>
        <taxon>Talitrida</taxon>
        <taxon>Talitroidea</taxon>
        <taxon>Hyalellidae</taxon>
        <taxon>Hyalella</taxon>
    </lineage>
</organism>
<evidence type="ECO:0000313" key="3">
    <source>
        <dbReference type="RefSeq" id="XP_018017913.1"/>
    </source>
</evidence>
<proteinExistence type="predicted"/>
<sequence>MSSYASPDPSSDHGGYYDDNQVDSYDNWNYDDDSYDKNSGVWDSTKNGGEIAGITIAAIVVPAIIVAIILAIVIAIWVELKNFEKAVNQGTNRGTTGGWLHSISRVINDIDSDAILRRMFPGGFASVLQSIEDAYTSYRGFNSPAQKNSTKTNLNKRKIKFENVFSSNK</sequence>
<dbReference type="AlphaFoldDB" id="A0A8B7NVY4"/>
<accession>A0A8B7NVY4</accession>
<protein>
    <submittedName>
        <fullName evidence="3">Uncharacterized protein LOC108674471</fullName>
    </submittedName>
</protein>
<dbReference type="Proteomes" id="UP000694843">
    <property type="component" value="Unplaced"/>
</dbReference>
<dbReference type="KEGG" id="hazt:108674471"/>
<dbReference type="GeneID" id="108674471"/>